<dbReference type="EMBL" id="CAHIKZ030002040">
    <property type="protein sequence ID" value="CAE1280043.1"/>
    <property type="molecule type" value="Genomic_DNA"/>
</dbReference>
<dbReference type="Proteomes" id="UP000597762">
    <property type="component" value="Unassembled WGS sequence"/>
</dbReference>
<protein>
    <recommendedName>
        <fullName evidence="2">Out at first protein BRICHOS-like domain-containing protein</fullName>
    </recommendedName>
</protein>
<evidence type="ECO:0000259" key="2">
    <source>
        <dbReference type="Pfam" id="PF14941"/>
    </source>
</evidence>
<dbReference type="PANTHER" id="PTHR13423:SF2">
    <property type="entry name" value="OUT AT FIRST PROTEIN HOMOLOG"/>
    <property type="match status" value="1"/>
</dbReference>
<reference evidence="3" key="1">
    <citation type="submission" date="2021-01" db="EMBL/GenBank/DDBJ databases">
        <authorList>
            <person name="Li R."/>
            <person name="Bekaert M."/>
        </authorList>
    </citation>
    <scope>NUCLEOTIDE SEQUENCE</scope>
    <source>
        <strain evidence="3">Farmed</strain>
    </source>
</reference>
<evidence type="ECO:0000256" key="1">
    <source>
        <dbReference type="SAM" id="MobiDB-lite"/>
    </source>
</evidence>
<dbReference type="InterPro" id="IPR026315">
    <property type="entry name" value="Oaf"/>
</dbReference>
<name>A0A812CU82_ACAPH</name>
<dbReference type="InterPro" id="IPR053894">
    <property type="entry name" value="OAF_N"/>
</dbReference>
<dbReference type="AlphaFoldDB" id="A0A812CU82"/>
<evidence type="ECO:0000313" key="4">
    <source>
        <dbReference type="Proteomes" id="UP000597762"/>
    </source>
</evidence>
<comment type="caution">
    <text evidence="3">The sequence shown here is derived from an EMBL/GenBank/DDBJ whole genome shotgun (WGS) entry which is preliminary data.</text>
</comment>
<feature type="compositionally biased region" description="Basic and acidic residues" evidence="1">
    <location>
        <begin position="14"/>
        <end position="24"/>
    </location>
</feature>
<feature type="region of interest" description="Disordered" evidence="1">
    <location>
        <begin position="1"/>
        <end position="24"/>
    </location>
</feature>
<dbReference type="PANTHER" id="PTHR13423">
    <property type="entry name" value="OUT AT FIRST"/>
    <property type="match status" value="1"/>
</dbReference>
<dbReference type="Pfam" id="PF14941">
    <property type="entry name" value="OAF_N"/>
    <property type="match status" value="1"/>
</dbReference>
<keyword evidence="4" id="KW-1185">Reference proteome</keyword>
<dbReference type="OrthoDB" id="5947176at2759"/>
<proteinExistence type="predicted"/>
<gene>
    <name evidence="3" type="ORF">SPHA_42101</name>
</gene>
<accession>A0A812CU82</accession>
<evidence type="ECO:0000313" key="3">
    <source>
        <dbReference type="EMBL" id="CAE1280043.1"/>
    </source>
</evidence>
<sequence length="205" mass="23679">MSKLRQKNPTAIRTPEDDKGRETHEQDHVVHLEKSHVISPYIYNICREAHDKIYARDADLRILSRSLGKDYNTLRSSTTQYIPSKYSHCRDITDLSKPCCCQYEICCRKPTVCGTTNFYPRPLNNDNTESSPQLPEYHRQPLLLLLLLLQLIQVPVLPLSADVYPFHSGHSALLFQVGKSTQTPSLMFILHFFPPTDMEDIKHRD</sequence>
<feature type="domain" description="Out at first protein BRICHOS-like" evidence="2">
    <location>
        <begin position="1"/>
        <end position="61"/>
    </location>
</feature>
<organism evidence="3 4">
    <name type="scientific">Acanthosepion pharaonis</name>
    <name type="common">Pharaoh cuttlefish</name>
    <name type="synonym">Sepia pharaonis</name>
    <dbReference type="NCBI Taxonomy" id="158019"/>
    <lineage>
        <taxon>Eukaryota</taxon>
        <taxon>Metazoa</taxon>
        <taxon>Spiralia</taxon>
        <taxon>Lophotrochozoa</taxon>
        <taxon>Mollusca</taxon>
        <taxon>Cephalopoda</taxon>
        <taxon>Coleoidea</taxon>
        <taxon>Decapodiformes</taxon>
        <taxon>Sepiida</taxon>
        <taxon>Sepiina</taxon>
        <taxon>Sepiidae</taxon>
        <taxon>Acanthosepion</taxon>
    </lineage>
</organism>